<dbReference type="PANTHER" id="PTHR43037:SF1">
    <property type="entry name" value="BLL1128 PROTEIN"/>
    <property type="match status" value="1"/>
</dbReference>
<dbReference type="Gene3D" id="3.40.50.1820">
    <property type="entry name" value="alpha/beta hydrolase"/>
    <property type="match status" value="1"/>
</dbReference>
<keyword evidence="5" id="KW-1185">Reference proteome</keyword>
<dbReference type="Pfam" id="PF10503">
    <property type="entry name" value="Esterase_PHB"/>
    <property type="match status" value="1"/>
</dbReference>
<evidence type="ECO:0000256" key="1">
    <source>
        <dbReference type="ARBA" id="ARBA00022729"/>
    </source>
</evidence>
<feature type="region of interest" description="Disordered" evidence="3">
    <location>
        <begin position="337"/>
        <end position="356"/>
    </location>
</feature>
<evidence type="ECO:0000313" key="5">
    <source>
        <dbReference type="Proteomes" id="UP001500523"/>
    </source>
</evidence>
<dbReference type="InterPro" id="IPR029058">
    <property type="entry name" value="AB_hydrolase_fold"/>
</dbReference>
<dbReference type="Proteomes" id="UP001500523">
    <property type="component" value="Unassembled WGS sequence"/>
</dbReference>
<keyword evidence="1" id="KW-0732">Signal</keyword>
<evidence type="ECO:0000256" key="2">
    <source>
        <dbReference type="ARBA" id="ARBA00022801"/>
    </source>
</evidence>
<evidence type="ECO:0000313" key="4">
    <source>
        <dbReference type="EMBL" id="GAA3710792.1"/>
    </source>
</evidence>
<evidence type="ECO:0000256" key="3">
    <source>
        <dbReference type="SAM" id="MobiDB-lite"/>
    </source>
</evidence>
<organism evidence="4 5">
    <name type="scientific">Sphingomonas cynarae</name>
    <dbReference type="NCBI Taxonomy" id="930197"/>
    <lineage>
        <taxon>Bacteria</taxon>
        <taxon>Pseudomonadati</taxon>
        <taxon>Pseudomonadota</taxon>
        <taxon>Alphaproteobacteria</taxon>
        <taxon>Sphingomonadales</taxon>
        <taxon>Sphingomonadaceae</taxon>
        <taxon>Sphingomonas</taxon>
    </lineage>
</organism>
<gene>
    <name evidence="4" type="ORF">GCM10022268_19830</name>
</gene>
<accession>A0ABP7E123</accession>
<name>A0ABP7E123_9SPHN</name>
<dbReference type="InterPro" id="IPR010126">
    <property type="entry name" value="Esterase_phb"/>
</dbReference>
<dbReference type="NCBIfam" id="TIGR01840">
    <property type="entry name" value="esterase_phb"/>
    <property type="match status" value="1"/>
</dbReference>
<dbReference type="SUPFAM" id="SSF53474">
    <property type="entry name" value="alpha/beta-Hydrolases"/>
    <property type="match status" value="2"/>
</dbReference>
<dbReference type="PANTHER" id="PTHR43037">
    <property type="entry name" value="UNNAMED PRODUCT-RELATED"/>
    <property type="match status" value="1"/>
</dbReference>
<dbReference type="InterPro" id="IPR050955">
    <property type="entry name" value="Plant_Biomass_Hydrol_Est"/>
</dbReference>
<keyword evidence="2" id="KW-0378">Hydrolase</keyword>
<proteinExistence type="predicted"/>
<dbReference type="EMBL" id="BAABBF010000004">
    <property type="protein sequence ID" value="GAA3710792.1"/>
    <property type="molecule type" value="Genomic_DNA"/>
</dbReference>
<protein>
    <submittedName>
        <fullName evidence="4">PHB depolymerase family esterase</fullName>
    </submittedName>
</protein>
<comment type="caution">
    <text evidence="4">The sequence shown here is derived from an EMBL/GenBank/DDBJ whole genome shotgun (WGS) entry which is preliminary data.</text>
</comment>
<reference evidence="5" key="1">
    <citation type="journal article" date="2019" name="Int. J. Syst. Evol. Microbiol.">
        <title>The Global Catalogue of Microorganisms (GCM) 10K type strain sequencing project: providing services to taxonomists for standard genome sequencing and annotation.</title>
        <authorList>
            <consortium name="The Broad Institute Genomics Platform"/>
            <consortium name="The Broad Institute Genome Sequencing Center for Infectious Disease"/>
            <person name="Wu L."/>
            <person name="Ma J."/>
        </authorList>
    </citation>
    <scope>NUCLEOTIDE SEQUENCE [LARGE SCALE GENOMIC DNA]</scope>
    <source>
        <strain evidence="5">JCM 17498</strain>
    </source>
</reference>
<dbReference type="RefSeq" id="WP_344693233.1">
    <property type="nucleotide sequence ID" value="NZ_BAABBF010000004.1"/>
</dbReference>
<sequence length="374" mass="39567">MRRLSDTINRLSTMRDAMSRFQPDDGAGRLDALDGFGSNPGGLRGWVHVPHRLAAKPALVVVLHGCTQTAAGYDRGSGWSQLADEHGFMLLYPEQQRANNPNSCFNWFTPEDTVRDSGEALSIRQMIATVIARHDIDPGRVFVTGLSAGGAMTSVMLATYPDVFASGAIIAGLPYGSASGVVQALDRMRGHGAVDAEMLGDLVRRASPHRGPWPTVSIWHGGADATVHSSNREAILAQWRAVHRVAAAPAQVDTVDGIPRRRWQDGDGRVVIEEFSIAGMGHGTPLATGTADDYGAVGAFMLDAGISSTCHIAAFWGLTDDVATVEALSVSARTVEVDQSAAKSAPKPAPKPASMPLSVGQVIDDALRAAGLMR</sequence>